<dbReference type="EMBL" id="JAUSVP010000005">
    <property type="protein sequence ID" value="MDQ0447606.1"/>
    <property type="molecule type" value="Genomic_DNA"/>
</dbReference>
<organism evidence="3 4">
    <name type="scientific">Methylobacterium aerolatum</name>
    <dbReference type="NCBI Taxonomy" id="418708"/>
    <lineage>
        <taxon>Bacteria</taxon>
        <taxon>Pseudomonadati</taxon>
        <taxon>Pseudomonadota</taxon>
        <taxon>Alphaproteobacteria</taxon>
        <taxon>Hyphomicrobiales</taxon>
        <taxon>Methylobacteriaceae</taxon>
        <taxon>Methylobacterium</taxon>
    </lineage>
</organism>
<keyword evidence="1" id="KW-0175">Coiled coil</keyword>
<keyword evidence="2" id="KW-0732">Signal</keyword>
<evidence type="ECO:0000256" key="1">
    <source>
        <dbReference type="SAM" id="Coils"/>
    </source>
</evidence>
<dbReference type="Proteomes" id="UP001231124">
    <property type="component" value="Unassembled WGS sequence"/>
</dbReference>
<proteinExistence type="predicted"/>
<feature type="chain" id="PRO_5045449467" evidence="2">
    <location>
        <begin position="24"/>
        <end position="365"/>
    </location>
</feature>
<evidence type="ECO:0000313" key="3">
    <source>
        <dbReference type="EMBL" id="MDQ0447606.1"/>
    </source>
</evidence>
<dbReference type="RefSeq" id="WP_238202727.1">
    <property type="nucleotide sequence ID" value="NZ_BPQE01000011.1"/>
</dbReference>
<sequence>MIKRSATAAITLALLFGSGVAPAWSGERKLFENIRGWEIERNVGQPGAYACQMSYSYRDKDDDDAENAIVMSFEDGKVNLVLGYGNWEWDKDEAVQASFSVDKQVLYPKQGWVGEAKLLWSQLPDAVIPKLLKGKQIILKFSDGAADFSIPGFADAYDGVKRCNAAVPTAGPQASATPAEVPNQIRLQAYMFGLMIQKAAASCAVSTTAPQRAAVDAKVSALRAEFATIEPMIREEMSKSGPTPDCPKDASSVAVFDTELKSYLDQGPEEFVASAEKRSAERAAVKKAEAEAKAKAEDEAKMRAEIETKMRAEAEAKSKAEAETKARADLEARIRAEVEAKLRAEAEAKAVKVEAAPKAEAEAKP</sequence>
<name>A0ABU0HZ57_9HYPH</name>
<comment type="caution">
    <text evidence="3">The sequence shown here is derived from an EMBL/GenBank/DDBJ whole genome shotgun (WGS) entry which is preliminary data.</text>
</comment>
<accession>A0ABU0HZ57</accession>
<reference evidence="3 4" key="1">
    <citation type="submission" date="2023-07" db="EMBL/GenBank/DDBJ databases">
        <title>Genomic Encyclopedia of Type Strains, Phase IV (KMG-IV): sequencing the most valuable type-strain genomes for metagenomic binning, comparative biology and taxonomic classification.</title>
        <authorList>
            <person name="Goeker M."/>
        </authorList>
    </citation>
    <scope>NUCLEOTIDE SEQUENCE [LARGE SCALE GENOMIC DNA]</scope>
    <source>
        <strain evidence="3 4">DSM 19013</strain>
    </source>
</reference>
<keyword evidence="4" id="KW-1185">Reference proteome</keyword>
<feature type="coiled-coil region" evidence="1">
    <location>
        <begin position="280"/>
        <end position="347"/>
    </location>
</feature>
<feature type="signal peptide" evidence="2">
    <location>
        <begin position="1"/>
        <end position="23"/>
    </location>
</feature>
<protein>
    <submittedName>
        <fullName evidence="3">Uncharacterized protein</fullName>
    </submittedName>
</protein>
<evidence type="ECO:0000256" key="2">
    <source>
        <dbReference type="SAM" id="SignalP"/>
    </source>
</evidence>
<gene>
    <name evidence="3" type="ORF">QO012_002106</name>
</gene>
<evidence type="ECO:0000313" key="4">
    <source>
        <dbReference type="Proteomes" id="UP001231124"/>
    </source>
</evidence>